<proteinExistence type="predicted"/>
<reference evidence="5" key="2">
    <citation type="submission" date="2020-09" db="EMBL/GenBank/DDBJ databases">
        <authorList>
            <person name="Sun Q."/>
            <person name="Zhou Y."/>
        </authorList>
    </citation>
    <scope>NUCLEOTIDE SEQUENCE</scope>
    <source>
        <strain evidence="5">CGMCC 1.12726</strain>
    </source>
</reference>
<evidence type="ECO:0000256" key="1">
    <source>
        <dbReference type="ARBA" id="ARBA00001933"/>
    </source>
</evidence>
<dbReference type="Pfam" id="PF00155">
    <property type="entry name" value="Aminotran_1_2"/>
    <property type="match status" value="1"/>
</dbReference>
<dbReference type="Gene3D" id="3.90.1150.10">
    <property type="entry name" value="Aspartate Aminotransferase, domain 1"/>
    <property type="match status" value="1"/>
</dbReference>
<dbReference type="Proteomes" id="UP000632858">
    <property type="component" value="Unassembled WGS sequence"/>
</dbReference>
<dbReference type="GO" id="GO:0030170">
    <property type="term" value="F:pyridoxal phosphate binding"/>
    <property type="evidence" value="ECO:0007669"/>
    <property type="project" value="InterPro"/>
</dbReference>
<dbReference type="InterPro" id="IPR015424">
    <property type="entry name" value="PyrdxlP-dep_Trfase"/>
</dbReference>
<dbReference type="PANTHER" id="PTHR13693:SF100">
    <property type="entry name" value="8-AMINO-7-OXONONANOATE SYNTHASE"/>
    <property type="match status" value="1"/>
</dbReference>
<dbReference type="RefSeq" id="WP_188449746.1">
    <property type="nucleotide sequence ID" value="NZ_BMFO01000003.1"/>
</dbReference>
<accession>A0A917CQX6</accession>
<organism evidence="5 6">
    <name type="scientific">Arenimonas maotaiensis</name>
    <dbReference type="NCBI Taxonomy" id="1446479"/>
    <lineage>
        <taxon>Bacteria</taxon>
        <taxon>Pseudomonadati</taxon>
        <taxon>Pseudomonadota</taxon>
        <taxon>Gammaproteobacteria</taxon>
        <taxon>Lysobacterales</taxon>
        <taxon>Lysobacteraceae</taxon>
        <taxon>Arenimonas</taxon>
    </lineage>
</organism>
<keyword evidence="6" id="KW-1185">Reference proteome</keyword>
<dbReference type="InterPro" id="IPR050087">
    <property type="entry name" value="AON_synthase_class-II"/>
</dbReference>
<keyword evidence="3" id="KW-0663">Pyridoxal phosphate</keyword>
<dbReference type="InterPro" id="IPR015421">
    <property type="entry name" value="PyrdxlP-dep_Trfase_major"/>
</dbReference>
<evidence type="ECO:0000313" key="6">
    <source>
        <dbReference type="Proteomes" id="UP000632858"/>
    </source>
</evidence>
<gene>
    <name evidence="5" type="primary">bioF</name>
    <name evidence="5" type="ORF">GCM10010960_16080</name>
</gene>
<comment type="cofactor">
    <cofactor evidence="1">
        <name>pyridoxal 5'-phosphate</name>
        <dbReference type="ChEBI" id="CHEBI:597326"/>
    </cofactor>
</comment>
<sequence length="393" mass="40875">MALRERLRADARQRHAAGLDRTRRVQDARLGMVADCDGVTLVNFCSNDYLGFAQHPAVVSTFRAAAAEYGVGSAGSALVSGYFSAHRALEEQAAALFGYDAALYAGSGYLANLGVLTALLDARALCVQDKRNHACLIDGARFSGAALKRYPHADVAAAEAALNGATQDLRLLVSDGVFSMDGDAADVAGLAQIAARHDATLMLDDAHGVGVLGATGLGSLQAAGLGAGDVPILVVPAGKALGGQGALILSNRDVIAHLVDTARPYLFSTAPAPAMAAALSQSLRLLATEAEHHALLQNNIRQFTALAAHAGLPLLPSNTAIQPLLAGDNDRALRWSEALRARGFWVSAIRPPTVPPGTARLRITLTALHTPAQIETLVETLHGVIKDDDGPAY</sequence>
<evidence type="ECO:0000256" key="2">
    <source>
        <dbReference type="ARBA" id="ARBA00022679"/>
    </source>
</evidence>
<reference evidence="5" key="1">
    <citation type="journal article" date="2014" name="Int. J. Syst. Evol. Microbiol.">
        <title>Complete genome sequence of Corynebacterium casei LMG S-19264T (=DSM 44701T), isolated from a smear-ripened cheese.</title>
        <authorList>
            <consortium name="US DOE Joint Genome Institute (JGI-PGF)"/>
            <person name="Walter F."/>
            <person name="Albersmeier A."/>
            <person name="Kalinowski J."/>
            <person name="Ruckert C."/>
        </authorList>
    </citation>
    <scope>NUCLEOTIDE SEQUENCE</scope>
    <source>
        <strain evidence="5">CGMCC 1.12726</strain>
    </source>
</reference>
<dbReference type="SUPFAM" id="SSF53383">
    <property type="entry name" value="PLP-dependent transferases"/>
    <property type="match status" value="1"/>
</dbReference>
<dbReference type="GO" id="GO:0008710">
    <property type="term" value="F:8-amino-7-oxononanoate synthase activity"/>
    <property type="evidence" value="ECO:0007669"/>
    <property type="project" value="TreeGrafter"/>
</dbReference>
<dbReference type="Gene3D" id="3.40.640.10">
    <property type="entry name" value="Type I PLP-dependent aspartate aminotransferase-like (Major domain)"/>
    <property type="match status" value="1"/>
</dbReference>
<evidence type="ECO:0000256" key="3">
    <source>
        <dbReference type="ARBA" id="ARBA00022898"/>
    </source>
</evidence>
<dbReference type="GO" id="GO:0009102">
    <property type="term" value="P:biotin biosynthetic process"/>
    <property type="evidence" value="ECO:0007669"/>
    <property type="project" value="TreeGrafter"/>
</dbReference>
<dbReference type="PANTHER" id="PTHR13693">
    <property type="entry name" value="CLASS II AMINOTRANSFERASE/8-AMINO-7-OXONONANOATE SYNTHASE"/>
    <property type="match status" value="1"/>
</dbReference>
<dbReference type="InterPro" id="IPR015422">
    <property type="entry name" value="PyrdxlP-dep_Trfase_small"/>
</dbReference>
<keyword evidence="2" id="KW-0808">Transferase</keyword>
<dbReference type="InterPro" id="IPR004839">
    <property type="entry name" value="Aminotransferase_I/II_large"/>
</dbReference>
<dbReference type="EMBL" id="BMFO01000003">
    <property type="protein sequence ID" value="GGF95158.1"/>
    <property type="molecule type" value="Genomic_DNA"/>
</dbReference>
<protein>
    <submittedName>
        <fullName evidence="5">8-amino-7-oxononanoate synthase</fullName>
    </submittedName>
</protein>
<evidence type="ECO:0000259" key="4">
    <source>
        <dbReference type="Pfam" id="PF00155"/>
    </source>
</evidence>
<dbReference type="AlphaFoldDB" id="A0A917CQX6"/>
<comment type="caution">
    <text evidence="5">The sequence shown here is derived from an EMBL/GenBank/DDBJ whole genome shotgun (WGS) entry which is preliminary data.</text>
</comment>
<name>A0A917CQX6_9GAMM</name>
<evidence type="ECO:0000313" key="5">
    <source>
        <dbReference type="EMBL" id="GGF95158.1"/>
    </source>
</evidence>
<feature type="domain" description="Aminotransferase class I/classII large" evidence="4">
    <location>
        <begin position="41"/>
        <end position="381"/>
    </location>
</feature>